<dbReference type="InterPro" id="IPR035926">
    <property type="entry name" value="NusB-like_sf"/>
</dbReference>
<dbReference type="SUPFAM" id="SSF48013">
    <property type="entry name" value="NusB-like"/>
    <property type="match status" value="1"/>
</dbReference>
<evidence type="ECO:0000259" key="2">
    <source>
        <dbReference type="Pfam" id="PF01029"/>
    </source>
</evidence>
<dbReference type="Gene3D" id="1.10.940.10">
    <property type="entry name" value="NusB-like"/>
    <property type="match status" value="1"/>
</dbReference>
<evidence type="ECO:0000256" key="1">
    <source>
        <dbReference type="ARBA" id="ARBA00022884"/>
    </source>
</evidence>
<dbReference type="OrthoDB" id="389272at2"/>
<keyword evidence="1" id="KW-0694">RNA-binding</keyword>
<evidence type="ECO:0000313" key="4">
    <source>
        <dbReference type="Proteomes" id="UP000290876"/>
    </source>
</evidence>
<protein>
    <submittedName>
        <fullName evidence="3">Transcription termination factor</fullName>
    </submittedName>
</protein>
<dbReference type="InterPro" id="IPR006027">
    <property type="entry name" value="NusB_RsmB_TIM44"/>
</dbReference>
<proteinExistence type="predicted"/>
<dbReference type="KEGG" id="mcob:NCTC10184_00196"/>
<keyword evidence="4" id="KW-1185">Reference proteome</keyword>
<feature type="domain" description="NusB/RsmB/TIM44" evidence="2">
    <location>
        <begin position="10"/>
        <end position="129"/>
    </location>
</feature>
<name>A0A449B9X2_9BACT</name>
<accession>A0A449B9X2</accession>
<dbReference type="GO" id="GO:0003723">
    <property type="term" value="F:RNA binding"/>
    <property type="evidence" value="ECO:0007669"/>
    <property type="project" value="UniProtKB-KW"/>
</dbReference>
<dbReference type="RefSeq" id="WP_129622834.1">
    <property type="nucleotide sequence ID" value="NZ_LR215043.1"/>
</dbReference>
<dbReference type="AlphaFoldDB" id="A0A449B9X2"/>
<dbReference type="Pfam" id="PF01029">
    <property type="entry name" value="NusB"/>
    <property type="match status" value="1"/>
</dbReference>
<organism evidence="3 4">
    <name type="scientific">Mycoplasmopsis columbinasalis</name>
    <dbReference type="NCBI Taxonomy" id="114880"/>
    <lineage>
        <taxon>Bacteria</taxon>
        <taxon>Bacillati</taxon>
        <taxon>Mycoplasmatota</taxon>
        <taxon>Mycoplasmoidales</taxon>
        <taxon>Metamycoplasmataceae</taxon>
        <taxon>Mycoplasmopsis</taxon>
    </lineage>
</organism>
<dbReference type="Proteomes" id="UP000290876">
    <property type="component" value="Chromosome"/>
</dbReference>
<dbReference type="EMBL" id="LR215043">
    <property type="protein sequence ID" value="VEU77981.1"/>
    <property type="molecule type" value="Genomic_DNA"/>
</dbReference>
<dbReference type="GO" id="GO:0006355">
    <property type="term" value="P:regulation of DNA-templated transcription"/>
    <property type="evidence" value="ECO:0007669"/>
    <property type="project" value="InterPro"/>
</dbReference>
<gene>
    <name evidence="3" type="primary">nusB</name>
    <name evidence="3" type="ORF">NCTC10184_00196</name>
</gene>
<evidence type="ECO:0000313" key="3">
    <source>
        <dbReference type="EMBL" id="VEU77981.1"/>
    </source>
</evidence>
<sequence length="157" mass="18650">MEKKLSQHQKRIQRINVLYRYELMNSPINLQEIFEDDFILLSNEQFKKIEAIQKNYDYYKKVISRFFNSGWIWERIEPFVRGILLNAVNEFLLGLDPKIVVNEAINVAKKFCAENIHKWINAILQSIYKYFVLAEVVMQKEGVINDSESAQRTNSNQ</sequence>
<reference evidence="3 4" key="1">
    <citation type="submission" date="2019-01" db="EMBL/GenBank/DDBJ databases">
        <authorList>
            <consortium name="Pathogen Informatics"/>
        </authorList>
    </citation>
    <scope>NUCLEOTIDE SEQUENCE [LARGE SCALE GENOMIC DNA]</scope>
    <source>
        <strain evidence="3 4">NCTC10184</strain>
    </source>
</reference>